<dbReference type="InParanoid" id="A0A1V9XIG3"/>
<name>A0A1V9XIG3_9ACAR</name>
<dbReference type="EMBL" id="MNPL01010398">
    <property type="protein sequence ID" value="OQR73142.1"/>
    <property type="molecule type" value="Genomic_DNA"/>
</dbReference>
<evidence type="ECO:0000313" key="3">
    <source>
        <dbReference type="EMBL" id="OQR73142.1"/>
    </source>
</evidence>
<evidence type="ECO:0000313" key="4">
    <source>
        <dbReference type="Proteomes" id="UP000192247"/>
    </source>
</evidence>
<feature type="compositionally biased region" description="Basic and acidic residues" evidence="1">
    <location>
        <begin position="207"/>
        <end position="216"/>
    </location>
</feature>
<keyword evidence="4" id="KW-1185">Reference proteome</keyword>
<dbReference type="InterPro" id="IPR022229">
    <property type="entry name" value="TPPII_Ig-like-2"/>
</dbReference>
<proteinExistence type="predicted"/>
<sequence length="319" mass="35681">MIGLPLLCNFLYESEFCSQLWMLYNQNKQLIACGDAFPDRYAVKLDKGEYTIMVQVRHEDRALLEKVTQDLPLQVVIKLGSNINLDVYSSFDQGMIQGKKASAITLTAGQRKPYYIGHIPGDKIPRGAAAGQFLQGTLTLTTDEQGKSVATFPFRYYLNELGSKKKSGEKEKENGQSYGRDSVKELSTNSYRDSVKDSKENGSASKETGKERKTADEEFEEAACEFCAQQLAKGSMGAEAMFQKLIQRNPQANQLMLAKMQSLLKNDKEVEETEDSSKREETNKQVIALAEQILVNINPEKLLLSLGCRQDKNDQAACK</sequence>
<protein>
    <submittedName>
        <fullName evidence="3">Tripeptidyl-peptidase 2-like</fullName>
    </submittedName>
</protein>
<feature type="compositionally biased region" description="Basic and acidic residues" evidence="1">
    <location>
        <begin position="165"/>
        <end position="174"/>
    </location>
</feature>
<organism evidence="3 4">
    <name type="scientific">Tropilaelaps mercedesae</name>
    <dbReference type="NCBI Taxonomy" id="418985"/>
    <lineage>
        <taxon>Eukaryota</taxon>
        <taxon>Metazoa</taxon>
        <taxon>Ecdysozoa</taxon>
        <taxon>Arthropoda</taxon>
        <taxon>Chelicerata</taxon>
        <taxon>Arachnida</taxon>
        <taxon>Acari</taxon>
        <taxon>Parasitiformes</taxon>
        <taxon>Mesostigmata</taxon>
        <taxon>Gamasina</taxon>
        <taxon>Dermanyssoidea</taxon>
        <taxon>Laelapidae</taxon>
        <taxon>Tropilaelaps</taxon>
    </lineage>
</organism>
<evidence type="ECO:0000259" key="2">
    <source>
        <dbReference type="Pfam" id="PF12580"/>
    </source>
</evidence>
<dbReference type="STRING" id="418985.A0A1V9XIG3"/>
<feature type="domain" description="Tripeptidyl peptidase II second Ig-like" evidence="2">
    <location>
        <begin position="3"/>
        <end position="128"/>
    </location>
</feature>
<feature type="compositionally biased region" description="Polar residues" evidence="1">
    <location>
        <begin position="175"/>
        <end position="192"/>
    </location>
</feature>
<dbReference type="Proteomes" id="UP000192247">
    <property type="component" value="Unassembled WGS sequence"/>
</dbReference>
<gene>
    <name evidence="3" type="ORF">BIW11_09928</name>
</gene>
<dbReference type="InterPro" id="IPR046939">
    <property type="entry name" value="TPPII_C_sf"/>
</dbReference>
<dbReference type="AlphaFoldDB" id="A0A1V9XIG3"/>
<feature type="region of interest" description="Disordered" evidence="1">
    <location>
        <begin position="165"/>
        <end position="216"/>
    </location>
</feature>
<accession>A0A1V9XIG3</accession>
<reference evidence="3 4" key="1">
    <citation type="journal article" date="2017" name="Gigascience">
        <title>Draft genome of the honey bee ectoparasitic mite, Tropilaelaps mercedesae, is shaped by the parasitic life history.</title>
        <authorList>
            <person name="Dong X."/>
            <person name="Armstrong S.D."/>
            <person name="Xia D."/>
            <person name="Makepeace B.L."/>
            <person name="Darby A.C."/>
            <person name="Kadowaki T."/>
        </authorList>
    </citation>
    <scope>NUCLEOTIDE SEQUENCE [LARGE SCALE GENOMIC DNA]</scope>
    <source>
        <strain evidence="3">Wuxi-XJTLU</strain>
    </source>
</reference>
<dbReference type="Gene3D" id="1.25.40.710">
    <property type="match status" value="1"/>
</dbReference>
<evidence type="ECO:0000256" key="1">
    <source>
        <dbReference type="SAM" id="MobiDB-lite"/>
    </source>
</evidence>
<feature type="non-terminal residue" evidence="3">
    <location>
        <position position="319"/>
    </location>
</feature>
<comment type="caution">
    <text evidence="3">The sequence shown here is derived from an EMBL/GenBank/DDBJ whole genome shotgun (WGS) entry which is preliminary data.</text>
</comment>
<dbReference type="OrthoDB" id="10256524at2759"/>
<dbReference type="Pfam" id="PF12580">
    <property type="entry name" value="TPPII"/>
    <property type="match status" value="1"/>
</dbReference>